<reference evidence="1" key="1">
    <citation type="journal article" date="2014" name="Int. J. Syst. Evol. Microbiol.">
        <title>Complete genome sequence of Corynebacterium casei LMG S-19264T (=DSM 44701T), isolated from a smear-ripened cheese.</title>
        <authorList>
            <consortium name="US DOE Joint Genome Institute (JGI-PGF)"/>
            <person name="Walter F."/>
            <person name="Albersmeier A."/>
            <person name="Kalinowski J."/>
            <person name="Ruckert C."/>
        </authorList>
    </citation>
    <scope>NUCLEOTIDE SEQUENCE</scope>
    <source>
        <strain evidence="1">JCM 3131</strain>
    </source>
</reference>
<sequence>MRVIGAIAMRLGTVRPLIRAGRERMSAAREAVSGAVTVTWCSSGDTGRYVHMHGTYCTGQPAGPHGHSARLHDRT</sequence>
<organism evidence="1 2">
    <name type="scientific">Streptomyces ruber</name>
    <dbReference type="NCBI Taxonomy" id="83378"/>
    <lineage>
        <taxon>Bacteria</taxon>
        <taxon>Bacillati</taxon>
        <taxon>Actinomycetota</taxon>
        <taxon>Actinomycetes</taxon>
        <taxon>Kitasatosporales</taxon>
        <taxon>Streptomycetaceae</taxon>
        <taxon>Streptomyces</taxon>
    </lineage>
</organism>
<proteinExistence type="predicted"/>
<evidence type="ECO:0000313" key="2">
    <source>
        <dbReference type="Proteomes" id="UP000620156"/>
    </source>
</evidence>
<dbReference type="AlphaFoldDB" id="A0A918B8F3"/>
<dbReference type="EMBL" id="BMQK01000001">
    <property type="protein sequence ID" value="GGQ37702.1"/>
    <property type="molecule type" value="Genomic_DNA"/>
</dbReference>
<protein>
    <submittedName>
        <fullName evidence="1">Uncharacterized protein</fullName>
    </submittedName>
</protein>
<gene>
    <name evidence="1" type="ORF">GCM10010145_01070</name>
</gene>
<evidence type="ECO:0000313" key="1">
    <source>
        <dbReference type="EMBL" id="GGQ37702.1"/>
    </source>
</evidence>
<dbReference type="Proteomes" id="UP000620156">
    <property type="component" value="Unassembled WGS sequence"/>
</dbReference>
<name>A0A918B8F3_9ACTN</name>
<accession>A0A918B8F3</accession>
<comment type="caution">
    <text evidence="1">The sequence shown here is derived from an EMBL/GenBank/DDBJ whole genome shotgun (WGS) entry which is preliminary data.</text>
</comment>
<reference evidence="1" key="2">
    <citation type="submission" date="2020-09" db="EMBL/GenBank/DDBJ databases">
        <authorList>
            <person name="Sun Q."/>
            <person name="Ohkuma M."/>
        </authorList>
    </citation>
    <scope>NUCLEOTIDE SEQUENCE</scope>
    <source>
        <strain evidence="1">JCM 3131</strain>
    </source>
</reference>
<keyword evidence="2" id="KW-1185">Reference proteome</keyword>